<name>A0EBW2_PARTE</name>
<dbReference type="RefSeq" id="XP_001460176.1">
    <property type="nucleotide sequence ID" value="XM_001460139.1"/>
</dbReference>
<sequence>MNQQSKPKSRNSRIQNVLHLNTNKEIGRKILINIQCSMVPKSSNLWVVSEVLHILFQTSDAKDQQLLKDQLHENYVNEETQRKEISTLLIGFIKLISSFFIDVDNTCQVQVYNARKLHSVMSFLAHNYEHTHTLRFTTINQKYKAIICINVELQKMQDLSKDLDHNFDLQYYPQHRVIINGSLGQNRIKIQITSWFILHSVVQKFQQDVIFIEQFMKILIEIDQC</sequence>
<keyword evidence="2" id="KW-1185">Reference proteome</keyword>
<reference evidence="1 2" key="1">
    <citation type="journal article" date="2006" name="Nature">
        <title>Global trends of whole-genome duplications revealed by the ciliate Paramecium tetraurelia.</title>
        <authorList>
            <consortium name="Genoscope"/>
            <person name="Aury J.-M."/>
            <person name="Jaillon O."/>
            <person name="Duret L."/>
            <person name="Noel B."/>
            <person name="Jubin C."/>
            <person name="Porcel B.M."/>
            <person name="Segurens B."/>
            <person name="Daubin V."/>
            <person name="Anthouard V."/>
            <person name="Aiach N."/>
            <person name="Arnaiz O."/>
            <person name="Billaut A."/>
            <person name="Beisson J."/>
            <person name="Blanc I."/>
            <person name="Bouhouche K."/>
            <person name="Camara F."/>
            <person name="Duharcourt S."/>
            <person name="Guigo R."/>
            <person name="Gogendeau D."/>
            <person name="Katinka M."/>
            <person name="Keller A.-M."/>
            <person name="Kissmehl R."/>
            <person name="Klotz C."/>
            <person name="Koll F."/>
            <person name="Le Moue A."/>
            <person name="Lepere C."/>
            <person name="Malinsky S."/>
            <person name="Nowacki M."/>
            <person name="Nowak J.K."/>
            <person name="Plattner H."/>
            <person name="Poulain J."/>
            <person name="Ruiz F."/>
            <person name="Serrano V."/>
            <person name="Zagulski M."/>
            <person name="Dessen P."/>
            <person name="Betermier M."/>
            <person name="Weissenbach J."/>
            <person name="Scarpelli C."/>
            <person name="Schachter V."/>
            <person name="Sperling L."/>
            <person name="Meyer E."/>
            <person name="Cohen J."/>
            <person name="Wincker P."/>
        </authorList>
    </citation>
    <scope>NUCLEOTIDE SEQUENCE [LARGE SCALE GENOMIC DNA]</scope>
    <source>
        <strain evidence="1 2">Stock d4-2</strain>
    </source>
</reference>
<dbReference type="KEGG" id="ptm:GSPATT00025514001"/>
<accession>A0EBW2</accession>
<protein>
    <submittedName>
        <fullName evidence="1">Uncharacterized protein</fullName>
    </submittedName>
</protein>
<dbReference type="InParanoid" id="A0EBW2"/>
<gene>
    <name evidence="1" type="ORF">GSPATT00025514001</name>
</gene>
<dbReference type="Proteomes" id="UP000000600">
    <property type="component" value="Unassembled WGS sequence"/>
</dbReference>
<proteinExistence type="predicted"/>
<evidence type="ECO:0000313" key="2">
    <source>
        <dbReference type="Proteomes" id="UP000000600"/>
    </source>
</evidence>
<organism evidence="1 2">
    <name type="scientific">Paramecium tetraurelia</name>
    <dbReference type="NCBI Taxonomy" id="5888"/>
    <lineage>
        <taxon>Eukaryota</taxon>
        <taxon>Sar</taxon>
        <taxon>Alveolata</taxon>
        <taxon>Ciliophora</taxon>
        <taxon>Intramacronucleata</taxon>
        <taxon>Oligohymenophorea</taxon>
        <taxon>Peniculida</taxon>
        <taxon>Parameciidae</taxon>
        <taxon>Paramecium</taxon>
    </lineage>
</organism>
<dbReference type="HOGENOM" id="CLU_1231933_0_0_1"/>
<dbReference type="AlphaFoldDB" id="A0EBW2"/>
<dbReference type="EMBL" id="CT868670">
    <property type="protein sequence ID" value="CAK92779.1"/>
    <property type="molecule type" value="Genomic_DNA"/>
</dbReference>
<evidence type="ECO:0000313" key="1">
    <source>
        <dbReference type="EMBL" id="CAK92779.1"/>
    </source>
</evidence>
<dbReference type="GeneID" id="5045957"/>